<dbReference type="Proteomes" id="UP000281553">
    <property type="component" value="Unassembled WGS sequence"/>
</dbReference>
<accession>A0A3P7PBZ6</accession>
<evidence type="ECO:0000313" key="2">
    <source>
        <dbReference type="Proteomes" id="UP000281553"/>
    </source>
</evidence>
<dbReference type="AlphaFoldDB" id="A0A3P7PBZ6"/>
<name>A0A3P7PBZ6_DIBLA</name>
<evidence type="ECO:0000313" key="1">
    <source>
        <dbReference type="EMBL" id="VDN42517.1"/>
    </source>
</evidence>
<protein>
    <submittedName>
        <fullName evidence="1">Uncharacterized protein</fullName>
    </submittedName>
</protein>
<organism evidence="1 2">
    <name type="scientific">Dibothriocephalus latus</name>
    <name type="common">Fish tapeworm</name>
    <name type="synonym">Diphyllobothrium latum</name>
    <dbReference type="NCBI Taxonomy" id="60516"/>
    <lineage>
        <taxon>Eukaryota</taxon>
        <taxon>Metazoa</taxon>
        <taxon>Spiralia</taxon>
        <taxon>Lophotrochozoa</taxon>
        <taxon>Platyhelminthes</taxon>
        <taxon>Cestoda</taxon>
        <taxon>Eucestoda</taxon>
        <taxon>Diphyllobothriidea</taxon>
        <taxon>Diphyllobothriidae</taxon>
        <taxon>Dibothriocephalus</taxon>
    </lineage>
</organism>
<reference evidence="1 2" key="1">
    <citation type="submission" date="2018-11" db="EMBL/GenBank/DDBJ databases">
        <authorList>
            <consortium name="Pathogen Informatics"/>
        </authorList>
    </citation>
    <scope>NUCLEOTIDE SEQUENCE [LARGE SCALE GENOMIC DNA]</scope>
</reference>
<keyword evidence="2" id="KW-1185">Reference proteome</keyword>
<gene>
    <name evidence="1" type="ORF">DILT_LOCUS18844</name>
</gene>
<proteinExistence type="predicted"/>
<dbReference type="OrthoDB" id="10255632at2759"/>
<dbReference type="EMBL" id="UYRU01104869">
    <property type="protein sequence ID" value="VDN42517.1"/>
    <property type="molecule type" value="Genomic_DNA"/>
</dbReference>
<sequence length="50" mass="5884">MDAFDELQTASLDSMHEVDGRRFWSQRFSLDSRLDVSLTLQFAGYTFYTK</sequence>